<proteinExistence type="predicted"/>
<dbReference type="SUPFAM" id="SSF50939">
    <property type="entry name" value="Sialidases"/>
    <property type="match status" value="1"/>
</dbReference>
<keyword evidence="3" id="KW-1185">Reference proteome</keyword>
<gene>
    <name evidence="2" type="ORF">GCM10025862_17060</name>
</gene>
<accession>A0ABQ6HNI4</accession>
<evidence type="ECO:0000256" key="1">
    <source>
        <dbReference type="SAM" id="MobiDB-lite"/>
    </source>
</evidence>
<organism evidence="2 3">
    <name type="scientific">Arsenicicoccus piscis</name>
    <dbReference type="NCBI Taxonomy" id="673954"/>
    <lineage>
        <taxon>Bacteria</taxon>
        <taxon>Bacillati</taxon>
        <taxon>Actinomycetota</taxon>
        <taxon>Actinomycetes</taxon>
        <taxon>Micrococcales</taxon>
        <taxon>Intrasporangiaceae</taxon>
        <taxon>Arsenicicoccus</taxon>
    </lineage>
</organism>
<dbReference type="InterPro" id="IPR036278">
    <property type="entry name" value="Sialidase_sf"/>
</dbReference>
<sequence>MGGPHAARDDRPVVPGRRGRRGAVNVLTIGPGEASRIYRSTDDGRTWTESFRNTDANAFYDCMAFYPGDATGSP</sequence>
<feature type="region of interest" description="Disordered" evidence="1">
    <location>
        <begin position="1"/>
        <end position="20"/>
    </location>
</feature>
<dbReference type="EMBL" id="BSUJ01000001">
    <property type="protein sequence ID" value="GMA19685.1"/>
    <property type="molecule type" value="Genomic_DNA"/>
</dbReference>
<protein>
    <recommendedName>
        <fullName evidence="4">Exo-alpha-sialidase</fullName>
    </recommendedName>
</protein>
<evidence type="ECO:0008006" key="4">
    <source>
        <dbReference type="Google" id="ProtNLM"/>
    </source>
</evidence>
<comment type="caution">
    <text evidence="2">The sequence shown here is derived from an EMBL/GenBank/DDBJ whole genome shotgun (WGS) entry which is preliminary data.</text>
</comment>
<evidence type="ECO:0000313" key="2">
    <source>
        <dbReference type="EMBL" id="GMA19685.1"/>
    </source>
</evidence>
<feature type="compositionally biased region" description="Basic and acidic residues" evidence="1">
    <location>
        <begin position="1"/>
        <end position="12"/>
    </location>
</feature>
<evidence type="ECO:0000313" key="3">
    <source>
        <dbReference type="Proteomes" id="UP001157109"/>
    </source>
</evidence>
<dbReference type="Proteomes" id="UP001157109">
    <property type="component" value="Unassembled WGS sequence"/>
</dbReference>
<dbReference type="RefSeq" id="WP_284284457.1">
    <property type="nucleotide sequence ID" value="NZ_BSUJ01000001.1"/>
</dbReference>
<reference evidence="3" key="1">
    <citation type="journal article" date="2019" name="Int. J. Syst. Evol. Microbiol.">
        <title>The Global Catalogue of Microorganisms (GCM) 10K type strain sequencing project: providing services to taxonomists for standard genome sequencing and annotation.</title>
        <authorList>
            <consortium name="The Broad Institute Genomics Platform"/>
            <consortium name="The Broad Institute Genome Sequencing Center for Infectious Disease"/>
            <person name="Wu L."/>
            <person name="Ma J."/>
        </authorList>
    </citation>
    <scope>NUCLEOTIDE SEQUENCE [LARGE SCALE GENOMIC DNA]</scope>
    <source>
        <strain evidence="3">NBRC 105830</strain>
    </source>
</reference>
<name>A0ABQ6HNI4_9MICO</name>